<dbReference type="InterPro" id="IPR011701">
    <property type="entry name" value="MFS"/>
</dbReference>
<comment type="caution">
    <text evidence="7">The sequence shown here is derived from an EMBL/GenBank/DDBJ whole genome shotgun (WGS) entry which is preliminary data.</text>
</comment>
<keyword evidence="2 5" id="KW-0812">Transmembrane</keyword>
<dbReference type="GO" id="GO:0005886">
    <property type="term" value="C:plasma membrane"/>
    <property type="evidence" value="ECO:0007669"/>
    <property type="project" value="TreeGrafter"/>
</dbReference>
<dbReference type="Gene3D" id="1.20.1250.20">
    <property type="entry name" value="MFS general substrate transporter like domains"/>
    <property type="match status" value="2"/>
</dbReference>
<dbReference type="PANTHER" id="PTHR23501">
    <property type="entry name" value="MAJOR FACILITATOR SUPERFAMILY"/>
    <property type="match status" value="1"/>
</dbReference>
<gene>
    <name evidence="7" type="ORF">VSDG_08996</name>
</gene>
<feature type="domain" description="Major facilitator superfamily (MFS) profile" evidence="6">
    <location>
        <begin position="16"/>
        <end position="474"/>
    </location>
</feature>
<keyword evidence="4 5" id="KW-0472">Membrane</keyword>
<dbReference type="AlphaFoldDB" id="A0A423VD42"/>
<dbReference type="PRINTS" id="PR01036">
    <property type="entry name" value="TCRTETB"/>
</dbReference>
<dbReference type="OrthoDB" id="2351791at2759"/>
<evidence type="ECO:0000256" key="1">
    <source>
        <dbReference type="ARBA" id="ARBA00004141"/>
    </source>
</evidence>
<evidence type="ECO:0000256" key="3">
    <source>
        <dbReference type="ARBA" id="ARBA00022989"/>
    </source>
</evidence>
<feature type="transmembrane region" description="Helical" evidence="5">
    <location>
        <begin position="174"/>
        <end position="194"/>
    </location>
</feature>
<evidence type="ECO:0000256" key="4">
    <source>
        <dbReference type="ARBA" id="ARBA00023136"/>
    </source>
</evidence>
<evidence type="ECO:0000313" key="8">
    <source>
        <dbReference type="Proteomes" id="UP000284375"/>
    </source>
</evidence>
<keyword evidence="8" id="KW-1185">Reference proteome</keyword>
<dbReference type="GO" id="GO:0022857">
    <property type="term" value="F:transmembrane transporter activity"/>
    <property type="evidence" value="ECO:0007669"/>
    <property type="project" value="InterPro"/>
</dbReference>
<feature type="transmembrane region" description="Helical" evidence="5">
    <location>
        <begin position="52"/>
        <end position="70"/>
    </location>
</feature>
<feature type="transmembrane region" description="Helical" evidence="5">
    <location>
        <begin position="82"/>
        <end position="100"/>
    </location>
</feature>
<feature type="transmembrane region" description="Helical" evidence="5">
    <location>
        <begin position="241"/>
        <end position="260"/>
    </location>
</feature>
<dbReference type="EMBL" id="LJZO01000063">
    <property type="protein sequence ID" value="ROV88817.1"/>
    <property type="molecule type" value="Genomic_DNA"/>
</dbReference>
<feature type="transmembrane region" description="Helical" evidence="5">
    <location>
        <begin position="311"/>
        <end position="334"/>
    </location>
</feature>
<evidence type="ECO:0000259" key="6">
    <source>
        <dbReference type="PROSITE" id="PS50850"/>
    </source>
</evidence>
<accession>A0A423VD42</accession>
<proteinExistence type="predicted"/>
<dbReference type="InterPro" id="IPR036259">
    <property type="entry name" value="MFS_trans_sf"/>
</dbReference>
<feature type="transmembrane region" description="Helical" evidence="5">
    <location>
        <begin position="346"/>
        <end position="367"/>
    </location>
</feature>
<dbReference type="Proteomes" id="UP000284375">
    <property type="component" value="Unassembled WGS sequence"/>
</dbReference>
<dbReference type="PANTHER" id="PTHR23501:SF59">
    <property type="entry name" value="MAJOR FACILITATOR SUPERFAMILY (MFS) PROFILE DOMAIN-CONTAINING PROTEIN-RELATED"/>
    <property type="match status" value="1"/>
</dbReference>
<protein>
    <recommendedName>
        <fullName evidence="6">Major facilitator superfamily (MFS) profile domain-containing protein</fullName>
    </recommendedName>
</protein>
<dbReference type="InterPro" id="IPR020846">
    <property type="entry name" value="MFS_dom"/>
</dbReference>
<feature type="transmembrane region" description="Helical" evidence="5">
    <location>
        <begin position="408"/>
        <end position="431"/>
    </location>
</feature>
<sequence>MGEKLAFRPDKEFLLAFTALCILGLTSALDATSLSVAIPTISTALDATALQAFWSGTSFLLASTVFQPTVASLSNIFGRKHLIYTTSALFAAGSLAAALANTPGVLLAGRTAQGVGGGGILALTEVVMTDLVPLAARGRWSSVLSAFWSVGTVAGPLVGAAFAQGATAAGGWRWIFYVNLPLVAAGALLVALFLRQAPVPGAVAPKLARFDWLGAALFTVSLTAFLFGLTTGGVMYDWASWRVLLPMVVGLVGLVVFGFWEFRYAKEPIINKRIFCNWDMIVSYIMTLFHGMILWSLIYFVVLYYQAVKLFTPVLSAVAVLPETLTVAPAAMAVGLAASKTGRYRWSLWAGWFLTTLGAGLLLPLGASTPAAAWVWLNLPVGVGTGMLFPALALSVQAASPPPLSGDAAAFFSFARGLGQAAGVAASGVLFQNAFRRGLLQLALLPGGVAAGYARDATAVVGVIKGMAPGPRRDELVGAFNGGLQAVYVSMVAFGAFCLVLGASVRGYTLQQEHVTEQGLLRKSASFEDAGEDVEL</sequence>
<comment type="subcellular location">
    <subcellularLocation>
        <location evidence="1">Membrane</location>
        <topology evidence="1">Multi-pass membrane protein</topology>
    </subcellularLocation>
</comment>
<name>A0A423VD42_CYTCH</name>
<feature type="transmembrane region" description="Helical" evidence="5">
    <location>
        <begin position="143"/>
        <end position="162"/>
    </location>
</feature>
<feature type="transmembrane region" description="Helical" evidence="5">
    <location>
        <begin position="373"/>
        <end position="396"/>
    </location>
</feature>
<dbReference type="Pfam" id="PF07690">
    <property type="entry name" value="MFS_1"/>
    <property type="match status" value="1"/>
</dbReference>
<keyword evidence="3 5" id="KW-1133">Transmembrane helix</keyword>
<feature type="transmembrane region" description="Helical" evidence="5">
    <location>
        <begin position="281"/>
        <end position="305"/>
    </location>
</feature>
<dbReference type="PROSITE" id="PS50850">
    <property type="entry name" value="MFS"/>
    <property type="match status" value="1"/>
</dbReference>
<feature type="transmembrane region" description="Helical" evidence="5">
    <location>
        <begin position="215"/>
        <end position="235"/>
    </location>
</feature>
<evidence type="ECO:0000256" key="2">
    <source>
        <dbReference type="ARBA" id="ARBA00022692"/>
    </source>
</evidence>
<evidence type="ECO:0000313" key="7">
    <source>
        <dbReference type="EMBL" id="ROV88817.1"/>
    </source>
</evidence>
<organism evidence="7 8">
    <name type="scientific">Cytospora chrysosperma</name>
    <name type="common">Cytospora canker fungus</name>
    <name type="synonym">Sphaeria chrysosperma</name>
    <dbReference type="NCBI Taxonomy" id="252740"/>
    <lineage>
        <taxon>Eukaryota</taxon>
        <taxon>Fungi</taxon>
        <taxon>Dikarya</taxon>
        <taxon>Ascomycota</taxon>
        <taxon>Pezizomycotina</taxon>
        <taxon>Sordariomycetes</taxon>
        <taxon>Sordariomycetidae</taxon>
        <taxon>Diaporthales</taxon>
        <taxon>Cytosporaceae</taxon>
        <taxon>Cytospora</taxon>
    </lineage>
</organism>
<feature type="transmembrane region" description="Helical" evidence="5">
    <location>
        <begin position="486"/>
        <end position="505"/>
    </location>
</feature>
<evidence type="ECO:0000256" key="5">
    <source>
        <dbReference type="SAM" id="Phobius"/>
    </source>
</evidence>
<reference evidence="7 8" key="1">
    <citation type="submission" date="2015-09" db="EMBL/GenBank/DDBJ databases">
        <title>Host preference determinants of Valsa canker pathogens revealed by comparative genomics.</title>
        <authorList>
            <person name="Yin Z."/>
            <person name="Huang L."/>
        </authorList>
    </citation>
    <scope>NUCLEOTIDE SEQUENCE [LARGE SCALE GENOMIC DNA]</scope>
    <source>
        <strain evidence="7 8">YSFL</strain>
    </source>
</reference>
<dbReference type="SUPFAM" id="SSF103473">
    <property type="entry name" value="MFS general substrate transporter"/>
    <property type="match status" value="1"/>
</dbReference>